<protein>
    <submittedName>
        <fullName evidence="4">Arsenate reductase (Glutaredoxin)</fullName>
        <ecNumber evidence="4">1.20.4.1</ecNumber>
    </submittedName>
</protein>
<dbReference type="CDD" id="cd03034">
    <property type="entry name" value="ArsC_ArsC"/>
    <property type="match status" value="1"/>
</dbReference>
<dbReference type="SUPFAM" id="SSF52833">
    <property type="entry name" value="Thioredoxin-like"/>
    <property type="match status" value="1"/>
</dbReference>
<dbReference type="PROSITE" id="PS51353">
    <property type="entry name" value="ARSC"/>
    <property type="match status" value="1"/>
</dbReference>
<dbReference type="InterPro" id="IPR036249">
    <property type="entry name" value="Thioredoxin-like_sf"/>
</dbReference>
<keyword evidence="2 4" id="KW-0560">Oxidoreductase</keyword>
<dbReference type="AlphaFoldDB" id="A0A5C6X7D0"/>
<comment type="caution">
    <text evidence="4">The sequence shown here is derived from an EMBL/GenBank/DDBJ whole genome shotgun (WGS) entry which is preliminary data.</text>
</comment>
<evidence type="ECO:0000256" key="2">
    <source>
        <dbReference type="ARBA" id="ARBA00023002"/>
    </source>
</evidence>
<dbReference type="NCBIfam" id="TIGR00014">
    <property type="entry name" value="arsC"/>
    <property type="match status" value="1"/>
</dbReference>
<proteinExistence type="inferred from homology"/>
<evidence type="ECO:0000256" key="3">
    <source>
        <dbReference type="PROSITE-ProRule" id="PRU01282"/>
    </source>
</evidence>
<accession>A0A5C6X7D0</accession>
<dbReference type="EMBL" id="VOSM01000003">
    <property type="protein sequence ID" value="TXD37744.1"/>
    <property type="molecule type" value="Genomic_DNA"/>
</dbReference>
<evidence type="ECO:0000313" key="5">
    <source>
        <dbReference type="Proteomes" id="UP000321412"/>
    </source>
</evidence>
<dbReference type="InterPro" id="IPR006659">
    <property type="entry name" value="Arsenate_reductase"/>
</dbReference>
<sequence length="117" mass="13041">MTTSTLTIWHNPRCSKSRQTLALLEERAVALTVRRYLDDPPSLAELREVLSKLNIKASDLVRKKEAVFKELGLADADDDALIEAMATHPKLIERPIVIAEDDAAIGRPPEDVLRLLS</sequence>
<dbReference type="GO" id="GO:0008794">
    <property type="term" value="F:arsenate reductase (glutaredoxin) activity"/>
    <property type="evidence" value="ECO:0007669"/>
    <property type="project" value="UniProtKB-EC"/>
</dbReference>
<keyword evidence="5" id="KW-1185">Reference proteome</keyword>
<evidence type="ECO:0000313" key="4">
    <source>
        <dbReference type="EMBL" id="TXD37744.1"/>
    </source>
</evidence>
<dbReference type="InterPro" id="IPR006660">
    <property type="entry name" value="Arsenate_reductase-like"/>
</dbReference>
<name>A0A5C6X7D0_9DELT</name>
<organism evidence="4 5">
    <name type="scientific">Lujinxingia vulgaris</name>
    <dbReference type="NCBI Taxonomy" id="2600176"/>
    <lineage>
        <taxon>Bacteria</taxon>
        <taxon>Deltaproteobacteria</taxon>
        <taxon>Bradymonadales</taxon>
        <taxon>Lujinxingiaceae</taxon>
        <taxon>Lujinxingia</taxon>
    </lineage>
</organism>
<dbReference type="OrthoDB" id="9790554at2"/>
<gene>
    <name evidence="4" type="primary">arsC</name>
    <name evidence="4" type="ORF">FRC98_08640</name>
</gene>
<dbReference type="Gene3D" id="3.40.30.10">
    <property type="entry name" value="Glutaredoxin"/>
    <property type="match status" value="1"/>
</dbReference>
<dbReference type="PANTHER" id="PTHR30041:SF4">
    <property type="entry name" value="ARSENATE REDUCTASE"/>
    <property type="match status" value="1"/>
</dbReference>
<comment type="similarity">
    <text evidence="1 3">Belongs to the ArsC family.</text>
</comment>
<evidence type="ECO:0000256" key="1">
    <source>
        <dbReference type="ARBA" id="ARBA00007198"/>
    </source>
</evidence>
<dbReference type="EC" id="1.20.4.1" evidence="4"/>
<reference evidence="4 5" key="1">
    <citation type="submission" date="2019-08" db="EMBL/GenBank/DDBJ databases">
        <title>Bradymonadales sp. TMQ4.</title>
        <authorList>
            <person name="Liang Q."/>
        </authorList>
    </citation>
    <scope>NUCLEOTIDE SEQUENCE [LARGE SCALE GENOMIC DNA]</scope>
    <source>
        <strain evidence="4 5">TMQ4</strain>
    </source>
</reference>
<dbReference type="Pfam" id="PF03960">
    <property type="entry name" value="ArsC"/>
    <property type="match status" value="1"/>
</dbReference>
<dbReference type="Proteomes" id="UP000321412">
    <property type="component" value="Unassembled WGS sequence"/>
</dbReference>
<dbReference type="PANTHER" id="PTHR30041">
    <property type="entry name" value="ARSENATE REDUCTASE"/>
    <property type="match status" value="1"/>
</dbReference>
<dbReference type="RefSeq" id="WP_146980897.1">
    <property type="nucleotide sequence ID" value="NZ_VOSM01000003.1"/>
</dbReference>